<dbReference type="EMBL" id="CP016796">
    <property type="protein sequence ID" value="API86444.1"/>
    <property type="molecule type" value="Genomic_DNA"/>
</dbReference>
<evidence type="ECO:0000256" key="3">
    <source>
        <dbReference type="ARBA" id="ARBA00012681"/>
    </source>
</evidence>
<dbReference type="InterPro" id="IPR050214">
    <property type="entry name" value="Cys_Synth/Cystath_Beta-Synth"/>
</dbReference>
<dbReference type="STRING" id="573570.F7310_03360"/>
<dbReference type="Proteomes" id="UP000184222">
    <property type="component" value="Chromosome"/>
</dbReference>
<evidence type="ECO:0000256" key="1">
    <source>
        <dbReference type="ARBA" id="ARBA00001933"/>
    </source>
</evidence>
<dbReference type="PANTHER" id="PTHR10314">
    <property type="entry name" value="CYSTATHIONINE BETA-SYNTHASE"/>
    <property type="match status" value="1"/>
</dbReference>
<evidence type="ECO:0000313" key="7">
    <source>
        <dbReference type="EMBL" id="API86444.1"/>
    </source>
</evidence>
<comment type="pathway">
    <text evidence="2">Amino-acid biosynthesis; L-cysteine biosynthesis; L-cysteine from L-serine: step 2/2.</text>
</comment>
<evidence type="ECO:0000256" key="5">
    <source>
        <dbReference type="ARBA" id="ARBA00047931"/>
    </source>
</evidence>
<dbReference type="GO" id="GO:0006535">
    <property type="term" value="P:cysteine biosynthetic process from serine"/>
    <property type="evidence" value="ECO:0007669"/>
    <property type="project" value="InterPro"/>
</dbReference>
<name>A0A1L4BRH3_9GAMM</name>
<comment type="catalytic activity">
    <reaction evidence="5">
        <text>O-acetyl-L-serine + hydrogen sulfide = L-cysteine + acetate</text>
        <dbReference type="Rhea" id="RHEA:14829"/>
        <dbReference type="ChEBI" id="CHEBI:29919"/>
        <dbReference type="ChEBI" id="CHEBI:30089"/>
        <dbReference type="ChEBI" id="CHEBI:35235"/>
        <dbReference type="ChEBI" id="CHEBI:58340"/>
        <dbReference type="EC" id="2.5.1.47"/>
    </reaction>
</comment>
<organism evidence="7 8">
    <name type="scientific">Francisella uliginis</name>
    <dbReference type="NCBI Taxonomy" id="573570"/>
    <lineage>
        <taxon>Bacteria</taxon>
        <taxon>Pseudomonadati</taxon>
        <taxon>Pseudomonadota</taxon>
        <taxon>Gammaproteobacteria</taxon>
        <taxon>Thiotrichales</taxon>
        <taxon>Francisellaceae</taxon>
        <taxon>Francisella</taxon>
    </lineage>
</organism>
<dbReference type="Gene3D" id="3.40.50.1100">
    <property type="match status" value="2"/>
</dbReference>
<keyword evidence="4" id="KW-0663">Pyridoxal phosphate</keyword>
<evidence type="ECO:0000259" key="6">
    <source>
        <dbReference type="Pfam" id="PF00291"/>
    </source>
</evidence>
<protein>
    <recommendedName>
        <fullName evidence="3">cysteine synthase</fullName>
        <ecNumber evidence="3">2.5.1.47</ecNumber>
    </recommendedName>
</protein>
<dbReference type="InterPro" id="IPR036052">
    <property type="entry name" value="TrpB-like_PALP_sf"/>
</dbReference>
<comment type="cofactor">
    <cofactor evidence="1">
        <name>pyridoxal 5'-phosphate</name>
        <dbReference type="ChEBI" id="CHEBI:597326"/>
    </cofactor>
</comment>
<dbReference type="InterPro" id="IPR001926">
    <property type="entry name" value="TrpB-like_PALP"/>
</dbReference>
<proteinExistence type="predicted"/>
<accession>A0A1L4BRH3</accession>
<keyword evidence="8" id="KW-1185">Reference proteome</keyword>
<evidence type="ECO:0000313" key="8">
    <source>
        <dbReference type="Proteomes" id="UP000184222"/>
    </source>
</evidence>
<evidence type="ECO:0000256" key="4">
    <source>
        <dbReference type="ARBA" id="ARBA00022898"/>
    </source>
</evidence>
<feature type="domain" description="Tryptophan synthase beta chain-like PALP" evidence="6">
    <location>
        <begin position="4"/>
        <end position="289"/>
    </location>
</feature>
<dbReference type="Pfam" id="PF00291">
    <property type="entry name" value="PALP"/>
    <property type="match status" value="1"/>
</dbReference>
<reference evidence="7 8" key="1">
    <citation type="journal article" date="2016" name="Appl. Environ. Microbiol.">
        <title>Whole genome relationships among Francisella bacteria of diverse origin define new species and provide specific regions for detection.</title>
        <authorList>
            <person name="Challacombe J.F."/>
            <person name="Petersen J.M."/>
            <person name="Gallegos-Graves V."/>
            <person name="Hodge D."/>
            <person name="Pillai S."/>
            <person name="Kuske C.R."/>
        </authorList>
    </citation>
    <scope>NUCLEOTIDE SEQUENCE [LARGE SCALE GENOMIC DNA]</scope>
    <source>
        <strain evidence="8">TX07-7310</strain>
    </source>
</reference>
<dbReference type="InterPro" id="IPR001216">
    <property type="entry name" value="P-phosphate_BS"/>
</dbReference>
<dbReference type="KEGG" id="frx:F7310_03360"/>
<dbReference type="RefSeq" id="WP_072711768.1">
    <property type="nucleotide sequence ID" value="NZ_CP016796.1"/>
</dbReference>
<dbReference type="GO" id="GO:0004124">
    <property type="term" value="F:cysteine synthase activity"/>
    <property type="evidence" value="ECO:0007669"/>
    <property type="project" value="UniProtKB-EC"/>
</dbReference>
<dbReference type="OrthoDB" id="9805733at2"/>
<gene>
    <name evidence="7" type="ORF">F7310_03360</name>
</gene>
<dbReference type="CDD" id="cd01561">
    <property type="entry name" value="CBS_like"/>
    <property type="match status" value="1"/>
</dbReference>
<dbReference type="PROSITE" id="PS00901">
    <property type="entry name" value="CYS_SYNTHASE"/>
    <property type="match status" value="1"/>
</dbReference>
<evidence type="ECO:0000256" key="2">
    <source>
        <dbReference type="ARBA" id="ARBA00004962"/>
    </source>
</evidence>
<dbReference type="AlphaFoldDB" id="A0A1L4BRH3"/>
<dbReference type="SUPFAM" id="SSF53686">
    <property type="entry name" value="Tryptophan synthase beta subunit-like PLP-dependent enzymes"/>
    <property type="match status" value="1"/>
</dbReference>
<dbReference type="EC" id="2.5.1.47" evidence="3"/>
<sequence length="308" mass="34549">MLSLIGNTPIIKLRNLDTKHNIFAKCEWLNPTGSIKDRVAKYILEKLIEHNEIQPKQAIVEASSGNMGTSLAAIGKLYNHPVHITCPEKTGSMKRAMIESFGANLSICKNTSDHQDPEFYVNKAKMIANETNGILINQYDNKLNTQCHYETTGQEIVDYFLEQNVDIDYFITVGGSGGTITGCARKIKETYPKTKVIMPDPKGSVYYDIFYNGKPNLQNIYSYKVEGPGNPVFCKSMNLKYIDEIIQFTDEQAINGCLELANEQGIYAGHSSGANYFIAKNLLNLIPQDNSYNILIMILDSGMKYTFH</sequence>